<dbReference type="AlphaFoldDB" id="A0AA45BX79"/>
<evidence type="ECO:0000313" key="1">
    <source>
        <dbReference type="EMBL" id="PUE95832.1"/>
    </source>
</evidence>
<reference evidence="1 2" key="1">
    <citation type="submission" date="2018-03" db="EMBL/GenBank/DDBJ databases">
        <title>Sequencing of reference strains of Xanthomonas.</title>
        <authorList>
            <person name="Studholme D.J."/>
            <person name="Vicente J."/>
            <person name="Sarris P."/>
        </authorList>
    </citation>
    <scope>NUCLEOTIDE SEQUENCE [LARGE SCALE GENOMIC DNA]</scope>
    <source>
        <strain evidence="1 2">WHRI 5232</strain>
    </source>
</reference>
<name>A0AA45BX79_XANCM</name>
<accession>A0AA45BX79</accession>
<proteinExistence type="predicted"/>
<organism evidence="1 2">
    <name type="scientific">Xanthomonas campestris pv. malvacearum</name>
    <dbReference type="NCBI Taxonomy" id="86040"/>
    <lineage>
        <taxon>Bacteria</taxon>
        <taxon>Pseudomonadati</taxon>
        <taxon>Pseudomonadota</taxon>
        <taxon>Gammaproteobacteria</taxon>
        <taxon>Lysobacterales</taxon>
        <taxon>Lysobacteraceae</taxon>
        <taxon>Xanthomonas</taxon>
    </lineage>
</organism>
<dbReference type="Proteomes" id="UP000251513">
    <property type="component" value="Unassembled WGS sequence"/>
</dbReference>
<dbReference type="EMBL" id="PYJH01000005">
    <property type="protein sequence ID" value="PUE95832.1"/>
    <property type="molecule type" value="Genomic_DNA"/>
</dbReference>
<sequence length="73" mass="7623">MRAGVKGAFVVLCRRSWECGSVIARFSNSVPPHLHPNPRSAPLPALAARALQGTHASGVQAVPLRRAGRGEGA</sequence>
<evidence type="ECO:0000313" key="2">
    <source>
        <dbReference type="Proteomes" id="UP000251513"/>
    </source>
</evidence>
<comment type="caution">
    <text evidence="1">The sequence shown here is derived from an EMBL/GenBank/DDBJ whole genome shotgun (WGS) entry which is preliminary data.</text>
</comment>
<protein>
    <submittedName>
        <fullName evidence="1">Uncharacterized protein</fullName>
    </submittedName>
</protein>
<gene>
    <name evidence="1" type="ORF">C7T86_04455</name>
</gene>